<dbReference type="InterPro" id="IPR009049">
    <property type="entry name" value="Argininosuccinate_lyase"/>
</dbReference>
<reference evidence="3" key="3">
    <citation type="submission" date="2025-09" db="UniProtKB">
        <authorList>
            <consortium name="Ensembl"/>
        </authorList>
    </citation>
    <scope>IDENTIFICATION</scope>
</reference>
<dbReference type="GO" id="GO:0005829">
    <property type="term" value="C:cytosol"/>
    <property type="evidence" value="ECO:0007669"/>
    <property type="project" value="TreeGrafter"/>
</dbReference>
<dbReference type="Proteomes" id="UP000008225">
    <property type="component" value="Chromosome 2"/>
</dbReference>
<proteinExistence type="predicted"/>
<feature type="domain" description="Fumarate lyase N-terminal" evidence="2">
    <location>
        <begin position="75"/>
        <end position="160"/>
    </location>
</feature>
<name>A0A8I4A129_CALJA</name>
<dbReference type="PANTHER" id="PTHR43814">
    <property type="entry name" value="ARGININOSUCCINATE LYASE"/>
    <property type="match status" value="1"/>
</dbReference>
<evidence type="ECO:0000256" key="1">
    <source>
        <dbReference type="SAM" id="MobiDB-lite"/>
    </source>
</evidence>
<reference evidence="3 4" key="1">
    <citation type="submission" date="2009-03" db="EMBL/GenBank/DDBJ databases">
        <authorList>
            <person name="Warren W."/>
            <person name="Ye L."/>
            <person name="Minx P."/>
            <person name="Worley K."/>
            <person name="Gibbs R."/>
            <person name="Wilson R.K."/>
        </authorList>
    </citation>
    <scope>NUCLEOTIDE SEQUENCE [LARGE SCALE GENOMIC DNA]</scope>
</reference>
<dbReference type="AlphaFoldDB" id="A0A8I4A129"/>
<dbReference type="Gene3D" id="1.20.200.10">
    <property type="entry name" value="Fumarase/aspartase (Central domain)"/>
    <property type="match status" value="1"/>
</dbReference>
<dbReference type="PANTHER" id="PTHR43814:SF1">
    <property type="entry name" value="ARGININOSUCCINATE LYASE"/>
    <property type="match status" value="1"/>
</dbReference>
<dbReference type="InterPro" id="IPR022761">
    <property type="entry name" value="Fumarate_lyase_N"/>
</dbReference>
<sequence>MTLGLPSPPGAPWRNCRAAAHGSYSWNDQVPRPSGPCSMLSQPWGAQGAIRAQQRPGSPGKQHVCLDEHLLLLAQVVTDLRLWIRQTCSTFSGLLWKFIRTLVDAEHDILFWGHNHLQRAQPIHWSHWILSHAMVLTRDSERLLEVRKQIDVLPLGSQAPVLGFAVHDPSQQDGQGPHPLWHQGIQLLAALRCLQVSPQLPPLPAPPGLCIPRPPWAWCPSSLPHPSARPGQCTAGPAKGPAPSLPTPLSLAPQQPDAPEEKT</sequence>
<dbReference type="FunFam" id="1.20.200.10:FF:000015">
    <property type="entry name" value="argininosuccinate lyase isoform X2"/>
    <property type="match status" value="1"/>
</dbReference>
<evidence type="ECO:0000259" key="2">
    <source>
        <dbReference type="Pfam" id="PF00206"/>
    </source>
</evidence>
<protein>
    <recommendedName>
        <fullName evidence="2">Fumarate lyase N-terminal domain-containing protein</fullName>
    </recommendedName>
</protein>
<dbReference type="Pfam" id="PF00206">
    <property type="entry name" value="Lyase_1"/>
    <property type="match status" value="1"/>
</dbReference>
<dbReference type="SUPFAM" id="SSF48557">
    <property type="entry name" value="L-aspartase-like"/>
    <property type="match status" value="1"/>
</dbReference>
<accession>A0A8I4A129</accession>
<keyword evidence="4" id="KW-1185">Reference proteome</keyword>
<dbReference type="GO" id="GO:0042450">
    <property type="term" value="P:L-arginine biosynthetic process via ornithine"/>
    <property type="evidence" value="ECO:0007669"/>
    <property type="project" value="InterPro"/>
</dbReference>
<feature type="region of interest" description="Disordered" evidence="1">
    <location>
        <begin position="222"/>
        <end position="263"/>
    </location>
</feature>
<evidence type="ECO:0000313" key="3">
    <source>
        <dbReference type="Ensembl" id="ENSCJAP00000082377.1"/>
    </source>
</evidence>
<dbReference type="Ensembl" id="ENSCJAT00000130990.1">
    <property type="protein sequence ID" value="ENSCJAP00000082377.1"/>
    <property type="gene ID" value="ENSCJAG00000083934.1"/>
</dbReference>
<reference evidence="3" key="2">
    <citation type="submission" date="2025-08" db="UniProtKB">
        <authorList>
            <consortium name="Ensembl"/>
        </authorList>
    </citation>
    <scope>IDENTIFICATION</scope>
</reference>
<organism evidence="3 4">
    <name type="scientific">Callithrix jacchus</name>
    <name type="common">White-tufted-ear marmoset</name>
    <name type="synonym">Simia Jacchus</name>
    <dbReference type="NCBI Taxonomy" id="9483"/>
    <lineage>
        <taxon>Eukaryota</taxon>
        <taxon>Metazoa</taxon>
        <taxon>Chordata</taxon>
        <taxon>Craniata</taxon>
        <taxon>Vertebrata</taxon>
        <taxon>Euteleostomi</taxon>
        <taxon>Mammalia</taxon>
        <taxon>Eutheria</taxon>
        <taxon>Euarchontoglires</taxon>
        <taxon>Primates</taxon>
        <taxon>Haplorrhini</taxon>
        <taxon>Platyrrhini</taxon>
        <taxon>Cebidae</taxon>
        <taxon>Callitrichinae</taxon>
        <taxon>Callithrix</taxon>
        <taxon>Callithrix</taxon>
    </lineage>
</organism>
<dbReference type="GO" id="GO:0004056">
    <property type="term" value="F:argininosuccinate lyase activity"/>
    <property type="evidence" value="ECO:0007669"/>
    <property type="project" value="InterPro"/>
</dbReference>
<dbReference type="InterPro" id="IPR008948">
    <property type="entry name" value="L-Aspartase-like"/>
</dbReference>
<evidence type="ECO:0000313" key="4">
    <source>
        <dbReference type="Proteomes" id="UP000008225"/>
    </source>
</evidence>